<name>A0A8J2JT83_9HEXA</name>
<organism evidence="2 3">
    <name type="scientific">Allacma fusca</name>
    <dbReference type="NCBI Taxonomy" id="39272"/>
    <lineage>
        <taxon>Eukaryota</taxon>
        <taxon>Metazoa</taxon>
        <taxon>Ecdysozoa</taxon>
        <taxon>Arthropoda</taxon>
        <taxon>Hexapoda</taxon>
        <taxon>Collembola</taxon>
        <taxon>Symphypleona</taxon>
        <taxon>Sminthuridae</taxon>
        <taxon>Allacma</taxon>
    </lineage>
</organism>
<accession>A0A8J2JT83</accession>
<keyword evidence="3" id="KW-1185">Reference proteome</keyword>
<evidence type="ECO:0000256" key="1">
    <source>
        <dbReference type="SAM" id="MobiDB-lite"/>
    </source>
</evidence>
<evidence type="ECO:0000313" key="3">
    <source>
        <dbReference type="Proteomes" id="UP000708208"/>
    </source>
</evidence>
<feature type="region of interest" description="Disordered" evidence="1">
    <location>
        <begin position="1"/>
        <end position="20"/>
    </location>
</feature>
<reference evidence="2" key="1">
    <citation type="submission" date="2021-06" db="EMBL/GenBank/DDBJ databases">
        <authorList>
            <person name="Hodson N. C."/>
            <person name="Mongue J. A."/>
            <person name="Jaron S. K."/>
        </authorList>
    </citation>
    <scope>NUCLEOTIDE SEQUENCE</scope>
</reference>
<dbReference type="Proteomes" id="UP000708208">
    <property type="component" value="Unassembled WGS sequence"/>
</dbReference>
<dbReference type="EMBL" id="CAJVCH010077071">
    <property type="protein sequence ID" value="CAG7721154.1"/>
    <property type="molecule type" value="Genomic_DNA"/>
</dbReference>
<evidence type="ECO:0000313" key="2">
    <source>
        <dbReference type="EMBL" id="CAG7721154.1"/>
    </source>
</evidence>
<dbReference type="AlphaFoldDB" id="A0A8J2JT83"/>
<feature type="non-terminal residue" evidence="2">
    <location>
        <position position="1"/>
    </location>
</feature>
<comment type="caution">
    <text evidence="2">The sequence shown here is derived from an EMBL/GenBank/DDBJ whole genome shotgun (WGS) entry which is preliminary data.</text>
</comment>
<protein>
    <submittedName>
        <fullName evidence="2">Uncharacterized protein</fullName>
    </submittedName>
</protein>
<sequence length="51" mass="5316">MEFNGSEGAKGPDMDLINPLSPLTTEEMEVVIPEEAAASLLADALETAPEA</sequence>
<proteinExistence type="predicted"/>
<gene>
    <name evidence="2" type="ORF">AFUS01_LOCUS10391</name>
</gene>